<dbReference type="Ensembl" id="ENSBIXT00005046915.1">
    <property type="protein sequence ID" value="ENSBIXP00005013918.1"/>
    <property type="gene ID" value="ENSBIXG00005018018.1"/>
</dbReference>
<feature type="compositionally biased region" description="Low complexity" evidence="6">
    <location>
        <begin position="192"/>
        <end position="215"/>
    </location>
</feature>
<dbReference type="InterPro" id="IPR050230">
    <property type="entry name" value="CALM/Myosin/TropC-like"/>
</dbReference>
<feature type="chain" id="PRO_5044610665" evidence="7">
    <location>
        <begin position="45"/>
        <end position="365"/>
    </location>
</feature>
<dbReference type="Gene3D" id="1.10.238.10">
    <property type="entry name" value="EF-hand"/>
    <property type="match status" value="3"/>
</dbReference>
<dbReference type="CDD" id="cd00051">
    <property type="entry name" value="EFh"/>
    <property type="match status" value="2"/>
</dbReference>
<dbReference type="PROSITE" id="PS50222">
    <property type="entry name" value="EF_HAND_2"/>
    <property type="match status" value="4"/>
</dbReference>
<feature type="compositionally biased region" description="Gly residues" evidence="6">
    <location>
        <begin position="151"/>
        <end position="170"/>
    </location>
</feature>
<keyword evidence="3" id="KW-0479">Metal-binding</keyword>
<dbReference type="InterPro" id="IPR018247">
    <property type="entry name" value="EF_Hand_1_Ca_BS"/>
</dbReference>
<dbReference type="Proteomes" id="UP000429181">
    <property type="component" value="Chromosome 10"/>
</dbReference>
<feature type="region of interest" description="Disordered" evidence="6">
    <location>
        <begin position="66"/>
        <end position="215"/>
    </location>
</feature>
<proteinExistence type="inferred from homology"/>
<evidence type="ECO:0000256" key="3">
    <source>
        <dbReference type="ARBA" id="ARBA00022723"/>
    </source>
</evidence>
<keyword evidence="4" id="KW-0677">Repeat</keyword>
<evidence type="ECO:0000313" key="12">
    <source>
        <dbReference type="Proteomes" id="UP000429181"/>
    </source>
</evidence>
<accession>A0A4W2D3D4</accession>
<dbReference type="GO" id="GO:0016460">
    <property type="term" value="C:myosin II complex"/>
    <property type="evidence" value="ECO:0007669"/>
    <property type="project" value="TreeGrafter"/>
</dbReference>
<dbReference type="PROSITE" id="PS00018">
    <property type="entry name" value="EF_HAND_1"/>
    <property type="match status" value="4"/>
</dbReference>
<name>A0A4W2D3D4_BOBOX</name>
<gene>
    <name evidence="10" type="primary">CALM1</name>
</gene>
<evidence type="ECO:0000256" key="6">
    <source>
        <dbReference type="SAM" id="MobiDB-lite"/>
    </source>
</evidence>
<organism evidence="9 11">
    <name type="scientific">Bos indicus x Bos taurus</name>
    <name type="common">Hybrid cattle</name>
    <dbReference type="NCBI Taxonomy" id="30522"/>
    <lineage>
        <taxon>Eukaryota</taxon>
        <taxon>Metazoa</taxon>
        <taxon>Chordata</taxon>
        <taxon>Craniata</taxon>
        <taxon>Vertebrata</taxon>
        <taxon>Euteleostomi</taxon>
        <taxon>Mammalia</taxon>
        <taxon>Eutheria</taxon>
        <taxon>Laurasiatheria</taxon>
        <taxon>Artiodactyla</taxon>
        <taxon>Ruminantia</taxon>
        <taxon>Pecora</taxon>
        <taxon>Bovidae</taxon>
        <taxon>Bovinae</taxon>
        <taxon>Bos</taxon>
    </lineage>
</organism>
<comment type="subcellular location">
    <subcellularLocation>
        <location evidence="1">Cytoplasm</location>
        <location evidence="1">Cytoskeleton</location>
        <location evidence="1">Spindle pole</location>
    </subcellularLocation>
</comment>
<evidence type="ECO:0000256" key="5">
    <source>
        <dbReference type="ARBA" id="ARBA00022837"/>
    </source>
</evidence>
<evidence type="ECO:0000313" key="9">
    <source>
        <dbReference type="Ensembl" id="ENSBIXP00000018708.1"/>
    </source>
</evidence>
<dbReference type="PANTHER" id="PTHR23048:SF0">
    <property type="entry name" value="CALMODULIN LIKE 3"/>
    <property type="match status" value="1"/>
</dbReference>
<dbReference type="SUPFAM" id="SSF47473">
    <property type="entry name" value="EF-hand"/>
    <property type="match status" value="1"/>
</dbReference>
<feature type="domain" description="EF-hand" evidence="8">
    <location>
        <begin position="333"/>
        <end position="365"/>
    </location>
</feature>
<evidence type="ECO:0000256" key="1">
    <source>
        <dbReference type="ARBA" id="ARBA00004647"/>
    </source>
</evidence>
<dbReference type="SMART" id="SM00054">
    <property type="entry name" value="EFh"/>
    <property type="match status" value="4"/>
</dbReference>
<evidence type="ECO:0000259" key="8">
    <source>
        <dbReference type="PROSITE" id="PS50222"/>
    </source>
</evidence>
<dbReference type="FunFam" id="1.10.238.10:FF:000527">
    <property type="entry name" value="Calmodulin-3"/>
    <property type="match status" value="1"/>
</dbReference>
<feature type="compositionally biased region" description="Low complexity" evidence="6">
    <location>
        <begin position="141"/>
        <end position="150"/>
    </location>
</feature>
<comment type="similarity">
    <text evidence="2">Belongs to the calmodulin family.</text>
</comment>
<dbReference type="GO" id="GO:0000922">
    <property type="term" value="C:spindle pole"/>
    <property type="evidence" value="ECO:0007669"/>
    <property type="project" value="UniProtKB-SubCell"/>
</dbReference>
<feature type="domain" description="EF-hand" evidence="8">
    <location>
        <begin position="297"/>
        <end position="332"/>
    </location>
</feature>
<keyword evidence="5" id="KW-0106">Calcium</keyword>
<sequence length="365" mass="38625">VGRGECRRCGRLPALSLSGPCLSSRLSLAGWLFLASGCCAAAAGQDALWVCIPVSSAGQPRLRFGPSWGRGWPRPAPGGGSGHAGAPAPARSAVRPRAALGVGVRAGPRPDPGSRAAENEWAGASRWRTSPRSERGAAAVPSGRSSRLPPGGRGAGVGREGRSRGGWGGGRKARGGGQRGRKRRAGRPPYPGGALRRPGARVAASSAPSDPPRAAVEADQLTEEQIAEFKEAFSLFDKDGDGTITTKELGTVMRSLGQNPTEAELQDMINEVDADGNGTIDFPEFLTMMARKMKDTDSEEEIREAFRVFDKDGNGYISAAELRHVMTNLGEKLTDEEVDEMIREADIDGDGQVNYEEFVQMMTAK</sequence>
<dbReference type="InterPro" id="IPR002048">
    <property type="entry name" value="EF_hand_dom"/>
</dbReference>
<dbReference type="InterPro" id="IPR011992">
    <property type="entry name" value="EF-hand-dom_pair"/>
</dbReference>
<dbReference type="Pfam" id="PF13499">
    <property type="entry name" value="EF-hand_7"/>
    <property type="match status" value="2"/>
</dbReference>
<keyword evidence="11" id="KW-1185">Reference proteome</keyword>
<evidence type="ECO:0000313" key="10">
    <source>
        <dbReference type="Ensembl" id="ENSBIXP00005013918.1"/>
    </source>
</evidence>
<protein>
    <submittedName>
        <fullName evidence="10">Calmodulin 1</fullName>
    </submittedName>
    <submittedName>
        <fullName evidence="9">Calmodulin 2</fullName>
    </submittedName>
</protein>
<dbReference type="PANTHER" id="PTHR23048">
    <property type="entry name" value="MYOSIN LIGHT CHAIN 1, 3"/>
    <property type="match status" value="1"/>
</dbReference>
<feature type="compositionally biased region" description="Basic residues" evidence="6">
    <location>
        <begin position="171"/>
        <end position="186"/>
    </location>
</feature>
<evidence type="ECO:0000256" key="4">
    <source>
        <dbReference type="ARBA" id="ARBA00022737"/>
    </source>
</evidence>
<feature type="signal peptide" evidence="7">
    <location>
        <begin position="1"/>
        <end position="44"/>
    </location>
</feature>
<keyword evidence="7" id="KW-0732">Signal</keyword>
<dbReference type="STRING" id="30522.A0A4W2D3D4"/>
<reference evidence="9" key="2">
    <citation type="submission" date="2025-05" db="UniProtKB">
        <authorList>
            <consortium name="Ensembl"/>
        </authorList>
    </citation>
    <scope>IDENTIFICATION</scope>
</reference>
<dbReference type="GO" id="GO:0005509">
    <property type="term" value="F:calcium ion binding"/>
    <property type="evidence" value="ECO:0007669"/>
    <property type="project" value="InterPro"/>
</dbReference>
<evidence type="ECO:0000256" key="2">
    <source>
        <dbReference type="ARBA" id="ARBA00009763"/>
    </source>
</evidence>
<evidence type="ECO:0000256" key="7">
    <source>
        <dbReference type="SAM" id="SignalP"/>
    </source>
</evidence>
<feature type="compositionally biased region" description="Low complexity" evidence="6">
    <location>
        <begin position="84"/>
        <end position="99"/>
    </location>
</feature>
<evidence type="ECO:0000313" key="11">
    <source>
        <dbReference type="Proteomes" id="UP000314981"/>
    </source>
</evidence>
<dbReference type="Ensembl" id="ENSBIXT00000031911.1">
    <property type="protein sequence ID" value="ENSBIXP00000018708.1"/>
    <property type="gene ID" value="ENSBIXG00000022495.1"/>
</dbReference>
<dbReference type="GeneTree" id="ENSGT00950000182980"/>
<dbReference type="Proteomes" id="UP000314981">
    <property type="component" value="Chromosome 10"/>
</dbReference>
<dbReference type="AlphaFoldDB" id="A0A4W2D3D4"/>
<feature type="domain" description="EF-hand" evidence="8">
    <location>
        <begin position="260"/>
        <end position="295"/>
    </location>
</feature>
<reference evidence="11 12" key="1">
    <citation type="submission" date="2018-11" db="EMBL/GenBank/DDBJ databases">
        <title>Haplotype-resolved cattle genomes.</title>
        <authorList>
            <person name="Low W.Y."/>
            <person name="Tearle R."/>
            <person name="Bickhart D.M."/>
            <person name="Rosen B.D."/>
            <person name="Koren S."/>
            <person name="Rhie A."/>
            <person name="Hiendleder S."/>
            <person name="Phillippy A.M."/>
            <person name="Smith T.P.L."/>
            <person name="Williams J.L."/>
        </authorList>
    </citation>
    <scope>NUCLEOTIDE SEQUENCE [LARGE SCALE GENOMIC DNA]</scope>
</reference>
<feature type="domain" description="EF-hand" evidence="8">
    <location>
        <begin position="224"/>
        <end position="259"/>
    </location>
</feature>